<comment type="subunit">
    <text evidence="9">Forms a complex with SecD. Part of the essential Sec protein translocation apparatus which comprises SecA, SecYEG and auxiliary proteins SecDF. Other proteins may also be involved.</text>
</comment>
<reference evidence="12 13" key="1">
    <citation type="submission" date="2022-11" db="EMBL/GenBank/DDBJ databases">
        <title>Anaerobic phenanthrene biodegradation by a DNRA strain PheN6.</title>
        <authorList>
            <person name="Zhang Z."/>
        </authorList>
    </citation>
    <scope>NUCLEOTIDE SEQUENCE [LARGE SCALE GENOMIC DNA]</scope>
    <source>
        <strain evidence="12 13">PheN6</strain>
    </source>
</reference>
<dbReference type="InterPro" id="IPR005665">
    <property type="entry name" value="SecF_bac"/>
</dbReference>
<keyword evidence="5 9" id="KW-0653">Protein transport</keyword>
<comment type="similarity">
    <text evidence="9">Belongs to the SecD/SecF family. SecF subfamily.</text>
</comment>
<dbReference type="InterPro" id="IPR048634">
    <property type="entry name" value="SecD_SecF_C"/>
</dbReference>
<comment type="function">
    <text evidence="9">Part of the Sec protein translocase complex. Interacts with the SecYEG preprotein conducting channel. SecDF uses the proton motive force (PMF) to complete protein translocation after the ATP-dependent function of SecA.</text>
</comment>
<feature type="transmembrane region" description="Helical" evidence="9">
    <location>
        <begin position="279"/>
        <end position="303"/>
    </location>
</feature>
<evidence type="ECO:0000256" key="7">
    <source>
        <dbReference type="ARBA" id="ARBA00023010"/>
    </source>
</evidence>
<feature type="transmembrane region" description="Helical" evidence="9">
    <location>
        <begin position="169"/>
        <end position="191"/>
    </location>
</feature>
<evidence type="ECO:0000259" key="11">
    <source>
        <dbReference type="Pfam" id="PF02355"/>
    </source>
</evidence>
<evidence type="ECO:0000256" key="5">
    <source>
        <dbReference type="ARBA" id="ARBA00022927"/>
    </source>
</evidence>
<feature type="transmembrane region" description="Helical" evidence="9">
    <location>
        <begin position="26"/>
        <end position="44"/>
    </location>
</feature>
<dbReference type="PANTHER" id="PTHR30081">
    <property type="entry name" value="PROTEIN-EXPORT MEMBRANE PROTEIN SEC"/>
    <property type="match status" value="1"/>
</dbReference>
<feature type="transmembrane region" description="Helical" evidence="9">
    <location>
        <begin position="143"/>
        <end position="162"/>
    </location>
</feature>
<dbReference type="RefSeq" id="WP_272460231.1">
    <property type="nucleotide sequence ID" value="NZ_JAPFQL010000001.1"/>
</dbReference>
<evidence type="ECO:0000256" key="8">
    <source>
        <dbReference type="ARBA" id="ARBA00023136"/>
    </source>
</evidence>
<proteinExistence type="inferred from homology"/>
<organism evidence="12 13">
    <name type="scientific">Intrasporangium calvum</name>
    <dbReference type="NCBI Taxonomy" id="53358"/>
    <lineage>
        <taxon>Bacteria</taxon>
        <taxon>Bacillati</taxon>
        <taxon>Actinomycetota</taxon>
        <taxon>Actinomycetes</taxon>
        <taxon>Micrococcales</taxon>
        <taxon>Intrasporangiaceae</taxon>
        <taxon>Intrasporangium</taxon>
    </lineage>
</organism>
<evidence type="ECO:0000256" key="6">
    <source>
        <dbReference type="ARBA" id="ARBA00022989"/>
    </source>
</evidence>
<dbReference type="InterPro" id="IPR055344">
    <property type="entry name" value="SecD_SecF_C_bact"/>
</dbReference>
<keyword evidence="4 9" id="KW-0812">Transmembrane</keyword>
<protein>
    <recommendedName>
        <fullName evidence="9">Protein-export membrane protein SecF</fullName>
    </recommendedName>
</protein>
<feature type="compositionally biased region" description="Basic residues" evidence="10">
    <location>
        <begin position="380"/>
        <end position="389"/>
    </location>
</feature>
<feature type="compositionally biased region" description="Low complexity" evidence="10">
    <location>
        <begin position="356"/>
        <end position="366"/>
    </location>
</feature>
<evidence type="ECO:0000256" key="9">
    <source>
        <dbReference type="HAMAP-Rule" id="MF_01464"/>
    </source>
</evidence>
<name>A0ABT5GC20_9MICO</name>
<evidence type="ECO:0000256" key="4">
    <source>
        <dbReference type="ARBA" id="ARBA00022692"/>
    </source>
</evidence>
<feature type="transmembrane region" description="Helical" evidence="9">
    <location>
        <begin position="254"/>
        <end position="273"/>
    </location>
</feature>
<gene>
    <name evidence="9 12" type="primary">secF</name>
    <name evidence="12" type="ORF">OO014_00320</name>
</gene>
<dbReference type="HAMAP" id="MF_01464_B">
    <property type="entry name" value="SecF_B"/>
    <property type="match status" value="1"/>
</dbReference>
<evidence type="ECO:0000313" key="12">
    <source>
        <dbReference type="EMBL" id="MDC5695688.1"/>
    </source>
</evidence>
<dbReference type="NCBIfam" id="TIGR00966">
    <property type="entry name" value="transloc_SecF"/>
    <property type="match status" value="1"/>
</dbReference>
<feature type="domain" description="Protein export membrane protein SecD/SecF C-terminal" evidence="11">
    <location>
        <begin position="119"/>
        <end position="307"/>
    </location>
</feature>
<dbReference type="PRINTS" id="PR01755">
    <property type="entry name" value="SECFTRNLCASE"/>
</dbReference>
<accession>A0ABT5GC20</accession>
<dbReference type="Proteomes" id="UP001150259">
    <property type="component" value="Unassembled WGS sequence"/>
</dbReference>
<keyword evidence="2 9" id="KW-0813">Transport</keyword>
<evidence type="ECO:0000256" key="3">
    <source>
        <dbReference type="ARBA" id="ARBA00022475"/>
    </source>
</evidence>
<comment type="subcellular location">
    <subcellularLocation>
        <location evidence="1 9">Cell membrane</location>
        <topology evidence="1 9">Multi-pass membrane protein</topology>
    </subcellularLocation>
</comment>
<dbReference type="Pfam" id="PF02355">
    <property type="entry name" value="SecD_SecF_C"/>
    <property type="match status" value="1"/>
</dbReference>
<comment type="caution">
    <text evidence="12">The sequence shown here is derived from an EMBL/GenBank/DDBJ whole genome shotgun (WGS) entry which is preliminary data.</text>
</comment>
<sequence>MINFAQFGNDLYTGRRSIGFVQRRKVWYAFSAVLIAIALSGIALKGLNFGIEFRGGMEFRVLGVSSTQDYEAKAQEAVSEAGIPGTVTTTVVGGNTVRVQTETAQDKTDAARTSLAERFGVSRDSISSTLIGPSWGAAVSEQAIRGLIVFLVLVTIVMALYFRTWKMAVAGLAALLHDLIITVGIYSLFGFEITPSSMIGFLTILGYSLYDTVVVFDKVRENTAEAFRTKRMTYAQAANLAVNQTLVRSINTTVVALLPIAAILFVGFTMLGPGTLLDLSLALFIGIAVGAYSSIFIATPLLVHLRRKEQAVVDLDRYVARHGAKQPSWDERTPAAAGATGEPVGVGADLTGEPGNGADVAGVGAARPVHKYAQSGPRNQPRRAPKSKR</sequence>
<feature type="transmembrane region" description="Helical" evidence="9">
    <location>
        <begin position="197"/>
        <end position="216"/>
    </location>
</feature>
<dbReference type="InterPro" id="IPR022813">
    <property type="entry name" value="SecD/SecF_arch_bac"/>
</dbReference>
<keyword evidence="3 9" id="KW-1003">Cell membrane</keyword>
<dbReference type="Gene3D" id="1.20.1640.10">
    <property type="entry name" value="Multidrug efflux transporter AcrB transmembrane domain"/>
    <property type="match status" value="1"/>
</dbReference>
<evidence type="ECO:0000256" key="10">
    <source>
        <dbReference type="SAM" id="MobiDB-lite"/>
    </source>
</evidence>
<feature type="region of interest" description="Disordered" evidence="10">
    <location>
        <begin position="323"/>
        <end position="389"/>
    </location>
</feature>
<dbReference type="EMBL" id="JAPFQL010000001">
    <property type="protein sequence ID" value="MDC5695688.1"/>
    <property type="molecule type" value="Genomic_DNA"/>
</dbReference>
<evidence type="ECO:0000256" key="2">
    <source>
        <dbReference type="ARBA" id="ARBA00022448"/>
    </source>
</evidence>
<keyword evidence="6 9" id="KW-1133">Transmembrane helix</keyword>
<evidence type="ECO:0000256" key="1">
    <source>
        <dbReference type="ARBA" id="ARBA00004651"/>
    </source>
</evidence>
<evidence type="ECO:0000313" key="13">
    <source>
        <dbReference type="Proteomes" id="UP001150259"/>
    </source>
</evidence>
<dbReference type="InterPro" id="IPR022646">
    <property type="entry name" value="SecD/SecF_CS"/>
</dbReference>
<dbReference type="NCBIfam" id="TIGR00916">
    <property type="entry name" value="2A0604s01"/>
    <property type="match status" value="1"/>
</dbReference>
<dbReference type="Pfam" id="PF07549">
    <property type="entry name" value="Sec_GG"/>
    <property type="match status" value="1"/>
</dbReference>
<keyword evidence="8 9" id="KW-0472">Membrane</keyword>
<dbReference type="InterPro" id="IPR022645">
    <property type="entry name" value="SecD/SecF_bac"/>
</dbReference>
<dbReference type="SUPFAM" id="SSF82866">
    <property type="entry name" value="Multidrug efflux transporter AcrB transmembrane domain"/>
    <property type="match status" value="1"/>
</dbReference>
<keyword evidence="13" id="KW-1185">Reference proteome</keyword>
<dbReference type="PANTHER" id="PTHR30081:SF8">
    <property type="entry name" value="PROTEIN TRANSLOCASE SUBUNIT SECF"/>
    <property type="match status" value="1"/>
</dbReference>
<keyword evidence="7 9" id="KW-0811">Translocation</keyword>